<dbReference type="EMBL" id="LXTC01000004">
    <property type="protein sequence ID" value="OBA20574.1"/>
    <property type="molecule type" value="Genomic_DNA"/>
</dbReference>
<dbReference type="AlphaFoldDB" id="A0A1A0H8X6"/>
<dbReference type="PANTHER" id="PTHR10695">
    <property type="entry name" value="DEPHOSPHO-COA KINASE-RELATED"/>
    <property type="match status" value="1"/>
</dbReference>
<feature type="domain" description="Cytidyltransferase-like" evidence="1">
    <location>
        <begin position="139"/>
        <end position="283"/>
    </location>
</feature>
<dbReference type="Gene3D" id="3.40.50.620">
    <property type="entry name" value="HUPs"/>
    <property type="match status" value="1"/>
</dbReference>
<comment type="caution">
    <text evidence="2">The sequence shown here is derived from an EMBL/GenBank/DDBJ whole genome shotgun (WGS) entry which is preliminary data.</text>
</comment>
<keyword evidence="3" id="KW-1185">Reference proteome</keyword>
<evidence type="ECO:0000313" key="2">
    <source>
        <dbReference type="EMBL" id="OBA20574.1"/>
    </source>
</evidence>
<dbReference type="Proteomes" id="UP000092555">
    <property type="component" value="Unassembled WGS sequence"/>
</dbReference>
<sequence>MTTSIFVLALPQLYNYHDFFEQAIEKLPLSVSGVDVIVTSKFEDAVQLSRVLLVLYTQIRKTLLNSKFTFEFGINIYPNDLYICPVKNYEVFHVQGEQVPECLGRLSLIGLKVLLSPIHARHVELSTESKLYSAETVAVGGTFDHLHDGHKILLLVAALTARARVIVGITGPELLRNKKYSSKLESLEIRISKTRQFLKRLLRGGQRYEFYQISDVCGPTGFIPDIDALVISEETIEGAGFVNSRRAELRFAPLKVVCVEVIGGKSSPSEKWETKLSSTQLRKIEFEKTNL</sequence>
<dbReference type="GO" id="GO:0015937">
    <property type="term" value="P:coenzyme A biosynthetic process"/>
    <property type="evidence" value="ECO:0007669"/>
    <property type="project" value="EnsemblFungi"/>
</dbReference>
<name>A0A1A0H8X6_9ASCO</name>
<dbReference type="PANTHER" id="PTHR10695:SF46">
    <property type="entry name" value="BIFUNCTIONAL COENZYME A SYNTHASE-RELATED"/>
    <property type="match status" value="1"/>
</dbReference>
<dbReference type="STRING" id="869754.A0A1A0H8X6"/>
<dbReference type="InterPro" id="IPR014729">
    <property type="entry name" value="Rossmann-like_a/b/a_fold"/>
</dbReference>
<evidence type="ECO:0000259" key="1">
    <source>
        <dbReference type="Pfam" id="PF01467"/>
    </source>
</evidence>
<dbReference type="SUPFAM" id="SSF52374">
    <property type="entry name" value="Nucleotidylyl transferase"/>
    <property type="match status" value="1"/>
</dbReference>
<dbReference type="InterPro" id="IPR004821">
    <property type="entry name" value="Cyt_trans-like"/>
</dbReference>
<dbReference type="GO" id="GO:0004140">
    <property type="term" value="F:dephospho-CoA kinase activity"/>
    <property type="evidence" value="ECO:0007669"/>
    <property type="project" value="TreeGrafter"/>
</dbReference>
<dbReference type="Pfam" id="PF01467">
    <property type="entry name" value="CTP_transf_like"/>
    <property type="match status" value="1"/>
</dbReference>
<dbReference type="RefSeq" id="XP_018711096.1">
    <property type="nucleotide sequence ID" value="XM_018857690.1"/>
</dbReference>
<reference evidence="2 3" key="1">
    <citation type="submission" date="2016-05" db="EMBL/GenBank/DDBJ databases">
        <title>Comparative genomics of biotechnologically important yeasts.</title>
        <authorList>
            <consortium name="DOE Joint Genome Institute"/>
            <person name="Riley R."/>
            <person name="Haridas S."/>
            <person name="Wolfe K.H."/>
            <person name="Lopes M.R."/>
            <person name="Hittinger C.T."/>
            <person name="Goker M."/>
            <person name="Salamov A."/>
            <person name="Wisecaver J."/>
            <person name="Long T.M."/>
            <person name="Aerts A.L."/>
            <person name="Barry K."/>
            <person name="Choi C."/>
            <person name="Clum A."/>
            <person name="Coughlan A.Y."/>
            <person name="Deshpande S."/>
            <person name="Douglass A.P."/>
            <person name="Hanson S.J."/>
            <person name="Klenk H.-P."/>
            <person name="LaButti K."/>
            <person name="Lapidus A."/>
            <person name="Lindquist E."/>
            <person name="Lipzen A."/>
            <person name="Meier-kolthoff J.P."/>
            <person name="Ohm R.A."/>
            <person name="Otillar R.P."/>
            <person name="Pangilinan J."/>
            <person name="Peng Y."/>
            <person name="Rokas A."/>
            <person name="Rosa C.A."/>
            <person name="Scheuner C."/>
            <person name="Sibirny A.A."/>
            <person name="Slot J.C."/>
            <person name="Stielow J.B."/>
            <person name="Sun H."/>
            <person name="Kurtzman C.P."/>
            <person name="Blackwell M."/>
            <person name="Grigoriev I.V."/>
            <person name="Jeffries T.W."/>
        </authorList>
    </citation>
    <scope>NUCLEOTIDE SEQUENCE [LARGE SCALE GENOMIC DNA]</scope>
    <source>
        <strain evidence="2 3">NRRL YB-4993</strain>
    </source>
</reference>
<proteinExistence type="predicted"/>
<keyword evidence="2" id="KW-0808">Transferase</keyword>
<organism evidence="2 3">
    <name type="scientific">Metschnikowia bicuspidata var. bicuspidata NRRL YB-4993</name>
    <dbReference type="NCBI Taxonomy" id="869754"/>
    <lineage>
        <taxon>Eukaryota</taxon>
        <taxon>Fungi</taxon>
        <taxon>Dikarya</taxon>
        <taxon>Ascomycota</taxon>
        <taxon>Saccharomycotina</taxon>
        <taxon>Pichiomycetes</taxon>
        <taxon>Metschnikowiaceae</taxon>
        <taxon>Metschnikowia</taxon>
    </lineage>
</organism>
<dbReference type="GO" id="GO:1990143">
    <property type="term" value="C:CoA-synthesizing protein complex"/>
    <property type="evidence" value="ECO:0007669"/>
    <property type="project" value="EnsemblFungi"/>
</dbReference>
<protein>
    <submittedName>
        <fullName evidence="2">Nucleotidylyl transferase</fullName>
    </submittedName>
</protein>
<dbReference type="GeneID" id="30030666"/>
<accession>A0A1A0H8X6</accession>
<evidence type="ECO:0000313" key="3">
    <source>
        <dbReference type="Proteomes" id="UP000092555"/>
    </source>
</evidence>
<gene>
    <name evidence="2" type="ORF">METBIDRAFT_43730</name>
</gene>
<dbReference type="OrthoDB" id="330671at2759"/>